<dbReference type="InterPro" id="IPR050450">
    <property type="entry name" value="COX15/CtaA_HemeA_synthase"/>
</dbReference>
<keyword evidence="5 12" id="KW-1133">Transmembrane helix</keyword>
<accession>A0AA97I7B2</accession>
<feature type="transmembrane region" description="Helical" evidence="12">
    <location>
        <begin position="223"/>
        <end position="242"/>
    </location>
</feature>
<dbReference type="GO" id="GO:0016020">
    <property type="term" value="C:membrane"/>
    <property type="evidence" value="ECO:0007669"/>
    <property type="project" value="UniProtKB-SubCell"/>
</dbReference>
<evidence type="ECO:0000256" key="10">
    <source>
        <dbReference type="ARBA" id="ARBA00023157"/>
    </source>
</evidence>
<keyword evidence="3 12" id="KW-0812">Transmembrane</keyword>
<dbReference type="GO" id="GO:0006784">
    <property type="term" value="P:heme A biosynthetic process"/>
    <property type="evidence" value="ECO:0007669"/>
    <property type="project" value="InterPro"/>
</dbReference>
<dbReference type="Proteomes" id="UP001305498">
    <property type="component" value="Chromosome"/>
</dbReference>
<evidence type="ECO:0000313" key="14">
    <source>
        <dbReference type="Proteomes" id="UP001305498"/>
    </source>
</evidence>
<evidence type="ECO:0000256" key="12">
    <source>
        <dbReference type="SAM" id="Phobius"/>
    </source>
</evidence>
<dbReference type="PANTHER" id="PTHR35457">
    <property type="entry name" value="HEME A SYNTHASE"/>
    <property type="match status" value="1"/>
</dbReference>
<sequence>MAWISLAVQIGIVGTGGLVRLTGSGLGCPTWPRCTDDSFVAVPEMGIHGVIEFGNRMLTFVLVAVAVLMFLAVLRMRRERRDLFWLSFSVAMYVPVQAVLGGITVLTHLNPYVVGLHYLASVPLVGLAAALVYRVYATPGPRVRAVPGWYAGVAHLMTLAMLVTVVAGILTTGAGPHAGDSGAARNGLDPELMQHLHSWPAYALFALTLVLVIGGWRLRTRMWALLLLLVEAVQIVIGIWQARTHVEHIWMVNVHMVLAVVLVAAAVAVVLHLKRPAAEAAV</sequence>
<name>A0AA97I7B2_9MICO</name>
<dbReference type="GO" id="GO:0046872">
    <property type="term" value="F:metal ion binding"/>
    <property type="evidence" value="ECO:0007669"/>
    <property type="project" value="UniProtKB-KW"/>
</dbReference>
<feature type="transmembrane region" description="Helical" evidence="12">
    <location>
        <begin position="148"/>
        <end position="170"/>
    </location>
</feature>
<evidence type="ECO:0000256" key="8">
    <source>
        <dbReference type="ARBA" id="ARBA00023133"/>
    </source>
</evidence>
<evidence type="ECO:0000256" key="2">
    <source>
        <dbReference type="ARBA" id="ARBA00022475"/>
    </source>
</evidence>
<evidence type="ECO:0000256" key="6">
    <source>
        <dbReference type="ARBA" id="ARBA00023002"/>
    </source>
</evidence>
<keyword evidence="9 12" id="KW-0472">Membrane</keyword>
<keyword evidence="4" id="KW-0479">Metal-binding</keyword>
<reference evidence="13 14" key="1">
    <citation type="submission" date="2023-02" db="EMBL/GenBank/DDBJ databases">
        <title>Microbacterium betulae sp. nov., isolated from birch wood.</title>
        <authorList>
            <person name="Pasciak M."/>
            <person name="Pawlik K.J."/>
            <person name="Martynowski D."/>
            <person name="Laczmanski L."/>
            <person name="Ciekot J."/>
            <person name="Szponar B."/>
            <person name="Wojcik-Fatla A."/>
            <person name="Mackiewicz B."/>
            <person name="Farian E."/>
            <person name="Cholewa G."/>
            <person name="Cholewa A."/>
            <person name="Dutkiewicz J."/>
        </authorList>
    </citation>
    <scope>NUCLEOTIDE SEQUENCE [LARGE SCALE GENOMIC DNA]</scope>
    <source>
        <strain evidence="13 14">AB</strain>
    </source>
</reference>
<dbReference type="PANTHER" id="PTHR35457:SF1">
    <property type="entry name" value="HEME A SYNTHASE"/>
    <property type="match status" value="1"/>
</dbReference>
<dbReference type="EMBL" id="CP118157">
    <property type="protein sequence ID" value="WOF24749.1"/>
    <property type="molecule type" value="Genomic_DNA"/>
</dbReference>
<feature type="transmembrane region" description="Helical" evidence="12">
    <location>
        <begin position="57"/>
        <end position="76"/>
    </location>
</feature>
<keyword evidence="6" id="KW-0560">Oxidoreductase</keyword>
<proteinExistence type="predicted"/>
<protein>
    <submittedName>
        <fullName evidence="13">COX15/CtaA family protein</fullName>
    </submittedName>
</protein>
<feature type="transmembrane region" description="Helical" evidence="12">
    <location>
        <begin position="248"/>
        <end position="271"/>
    </location>
</feature>
<gene>
    <name evidence="13" type="ORF">N8K70_10090</name>
</gene>
<evidence type="ECO:0000256" key="5">
    <source>
        <dbReference type="ARBA" id="ARBA00022989"/>
    </source>
</evidence>
<dbReference type="AlphaFoldDB" id="A0AA97I7B2"/>
<feature type="transmembrane region" description="Helical" evidence="12">
    <location>
        <begin position="115"/>
        <end position="136"/>
    </location>
</feature>
<keyword evidence="10" id="KW-1015">Disulfide bond</keyword>
<dbReference type="InterPro" id="IPR003780">
    <property type="entry name" value="COX15/CtaA_fam"/>
</dbReference>
<evidence type="ECO:0000256" key="9">
    <source>
        <dbReference type="ARBA" id="ARBA00023136"/>
    </source>
</evidence>
<evidence type="ECO:0000256" key="3">
    <source>
        <dbReference type="ARBA" id="ARBA00022692"/>
    </source>
</evidence>
<evidence type="ECO:0000256" key="1">
    <source>
        <dbReference type="ARBA" id="ARBA00004141"/>
    </source>
</evidence>
<evidence type="ECO:0000313" key="13">
    <source>
        <dbReference type="EMBL" id="WOF24749.1"/>
    </source>
</evidence>
<keyword evidence="14" id="KW-1185">Reference proteome</keyword>
<evidence type="ECO:0000256" key="11">
    <source>
        <dbReference type="ARBA" id="ARBA00023444"/>
    </source>
</evidence>
<keyword evidence="8" id="KW-0350">Heme biosynthesis</keyword>
<keyword evidence="7" id="KW-0408">Iron</keyword>
<evidence type="ECO:0000256" key="7">
    <source>
        <dbReference type="ARBA" id="ARBA00023004"/>
    </source>
</evidence>
<feature type="transmembrane region" description="Helical" evidence="12">
    <location>
        <begin position="83"/>
        <end position="109"/>
    </location>
</feature>
<dbReference type="KEGG" id="mbet:N8K70_10090"/>
<dbReference type="GO" id="GO:0016491">
    <property type="term" value="F:oxidoreductase activity"/>
    <property type="evidence" value="ECO:0007669"/>
    <property type="project" value="UniProtKB-KW"/>
</dbReference>
<dbReference type="Pfam" id="PF02628">
    <property type="entry name" value="COX15-CtaA"/>
    <property type="match status" value="1"/>
</dbReference>
<organism evidence="13 14">
    <name type="scientific">Microbacterium betulae</name>
    <dbReference type="NCBI Taxonomy" id="2981139"/>
    <lineage>
        <taxon>Bacteria</taxon>
        <taxon>Bacillati</taxon>
        <taxon>Actinomycetota</taxon>
        <taxon>Actinomycetes</taxon>
        <taxon>Micrococcales</taxon>
        <taxon>Microbacteriaceae</taxon>
        <taxon>Microbacterium</taxon>
    </lineage>
</organism>
<feature type="transmembrane region" description="Helical" evidence="12">
    <location>
        <begin position="199"/>
        <end position="216"/>
    </location>
</feature>
<evidence type="ECO:0000256" key="4">
    <source>
        <dbReference type="ARBA" id="ARBA00022723"/>
    </source>
</evidence>
<keyword evidence="2" id="KW-1003">Cell membrane</keyword>
<comment type="pathway">
    <text evidence="11">Porphyrin-containing compound metabolism.</text>
</comment>
<comment type="subcellular location">
    <subcellularLocation>
        <location evidence="1">Membrane</location>
        <topology evidence="1">Multi-pass membrane protein</topology>
    </subcellularLocation>
</comment>